<sequence>MSIQKKLLTLAAPLALLTLAGCATGLPTQVSRFQAMPAPAGQSFVIQPVAPDLQGSLEFSQYADLVRRNLIAEGYSEAPSASAATFVVSLDYGVDGGRTKIVTTPGFGGAIHRPYFSRWGYFGARPYPFYYGWSDPFWDSPWDYPEVRSYVVYESFVDMDIKRTADGQSLFEGTARARSRTDDLTTLVPNLVEAMFTGFPGNSGETVRITVPPPRERG</sequence>
<dbReference type="STRING" id="941907.SAMN06295910_0237"/>
<feature type="domain" description="DUF4136" evidence="2">
    <location>
        <begin position="42"/>
        <end position="201"/>
    </location>
</feature>
<dbReference type="Pfam" id="PF13590">
    <property type="entry name" value="DUF4136"/>
    <property type="match status" value="1"/>
</dbReference>
<dbReference type="InterPro" id="IPR025411">
    <property type="entry name" value="DUF4136"/>
</dbReference>
<proteinExistence type="predicted"/>
<protein>
    <recommendedName>
        <fullName evidence="2">DUF4136 domain-containing protein</fullName>
    </recommendedName>
</protein>
<dbReference type="PROSITE" id="PS51257">
    <property type="entry name" value="PROKAR_LIPOPROTEIN"/>
    <property type="match status" value="1"/>
</dbReference>
<evidence type="ECO:0000256" key="1">
    <source>
        <dbReference type="SAM" id="SignalP"/>
    </source>
</evidence>
<gene>
    <name evidence="3" type="ORF">SAMN06295910_0237</name>
</gene>
<feature type="chain" id="PRO_5012372068" description="DUF4136 domain-containing protein" evidence="1">
    <location>
        <begin position="26"/>
        <end position="218"/>
    </location>
</feature>
<name>A0A1X7G072_9SPHN</name>
<dbReference type="EMBL" id="LT840185">
    <property type="protein sequence ID" value="SMF61253.1"/>
    <property type="molecule type" value="Genomic_DNA"/>
</dbReference>
<dbReference type="RefSeq" id="WP_085217143.1">
    <property type="nucleotide sequence ID" value="NZ_LT840185.1"/>
</dbReference>
<accession>A0A1X7G072</accession>
<dbReference type="AlphaFoldDB" id="A0A1X7G072"/>
<evidence type="ECO:0000259" key="2">
    <source>
        <dbReference type="Pfam" id="PF13590"/>
    </source>
</evidence>
<evidence type="ECO:0000313" key="4">
    <source>
        <dbReference type="Proteomes" id="UP000192934"/>
    </source>
</evidence>
<keyword evidence="1" id="KW-0732">Signal</keyword>
<dbReference type="Proteomes" id="UP000192934">
    <property type="component" value="Chromosome I"/>
</dbReference>
<reference evidence="4" key="1">
    <citation type="submission" date="2017-04" db="EMBL/GenBank/DDBJ databases">
        <authorList>
            <person name="Varghese N."/>
            <person name="Submissions S."/>
        </authorList>
    </citation>
    <scope>NUCLEOTIDE SEQUENCE [LARGE SCALE GENOMIC DNA]</scope>
    <source>
        <strain evidence="4">Dd16</strain>
    </source>
</reference>
<dbReference type="OrthoDB" id="7501218at2"/>
<organism evidence="3 4">
    <name type="scientific">Allosphingosinicella indica</name>
    <dbReference type="NCBI Taxonomy" id="941907"/>
    <lineage>
        <taxon>Bacteria</taxon>
        <taxon>Pseudomonadati</taxon>
        <taxon>Pseudomonadota</taxon>
        <taxon>Alphaproteobacteria</taxon>
        <taxon>Sphingomonadales</taxon>
        <taxon>Sphingomonadaceae</taxon>
        <taxon>Allosphingosinicella</taxon>
    </lineage>
</organism>
<dbReference type="Gene3D" id="3.30.160.670">
    <property type="match status" value="1"/>
</dbReference>
<evidence type="ECO:0000313" key="3">
    <source>
        <dbReference type="EMBL" id="SMF61253.1"/>
    </source>
</evidence>
<keyword evidence="4" id="KW-1185">Reference proteome</keyword>
<feature type="signal peptide" evidence="1">
    <location>
        <begin position="1"/>
        <end position="25"/>
    </location>
</feature>